<evidence type="ECO:0000313" key="2">
    <source>
        <dbReference type="Proteomes" id="UP000515312"/>
    </source>
</evidence>
<gene>
    <name evidence="1" type="ORF">H7849_07030</name>
</gene>
<reference evidence="1 2" key="1">
    <citation type="submission" date="2020-08" db="EMBL/GenBank/DDBJ databases">
        <title>Edaphobacter telluris sp. nov. and Acidobacterium dinghuensis sp. nov., two acidobacteria isolated from forest soil.</title>
        <authorList>
            <person name="Fu J."/>
            <person name="Qiu L."/>
        </authorList>
    </citation>
    <scope>NUCLEOTIDE SEQUENCE [LARGE SCALE GENOMIC DNA]</scope>
    <source>
        <strain evidence="1">4Y35</strain>
    </source>
</reference>
<proteinExistence type="predicted"/>
<accession>A0A7G8BMA4</accession>
<name>A0A7G8BMA4_9BACT</name>
<keyword evidence="2" id="KW-1185">Reference proteome</keyword>
<organism evidence="1 2">
    <name type="scientific">Alloacidobacterium dinghuense</name>
    <dbReference type="NCBI Taxonomy" id="2763107"/>
    <lineage>
        <taxon>Bacteria</taxon>
        <taxon>Pseudomonadati</taxon>
        <taxon>Acidobacteriota</taxon>
        <taxon>Terriglobia</taxon>
        <taxon>Terriglobales</taxon>
        <taxon>Acidobacteriaceae</taxon>
        <taxon>Alloacidobacterium</taxon>
    </lineage>
</organism>
<dbReference type="Proteomes" id="UP000515312">
    <property type="component" value="Chromosome"/>
</dbReference>
<dbReference type="AlphaFoldDB" id="A0A7G8BMA4"/>
<dbReference type="KEGG" id="adin:H7849_07030"/>
<protein>
    <submittedName>
        <fullName evidence="1">PqqD family protein</fullName>
    </submittedName>
</protein>
<evidence type="ECO:0000313" key="1">
    <source>
        <dbReference type="EMBL" id="QNI33674.1"/>
    </source>
</evidence>
<dbReference type="EMBL" id="CP060394">
    <property type="protein sequence ID" value="QNI33674.1"/>
    <property type="molecule type" value="Genomic_DNA"/>
</dbReference>
<dbReference type="RefSeq" id="WP_186745241.1">
    <property type="nucleotide sequence ID" value="NZ_CP060394.1"/>
</dbReference>
<sequence length="139" mass="14842">MHIERANADGLVINQLPDGSKVITDRANETVFALNSTAGAAWDACSTPTTLSVIRENMRQSIGSGVSEELAEEAILQLQKNKLVTATGSFSQATRREFLASLTAAALPLVVSLTVAEQQAFAKKTRSVPRPDPDPKPHS</sequence>